<reference evidence="2" key="1">
    <citation type="submission" date="2019-06" db="EMBL/GenBank/DDBJ databases">
        <title>Alistipes onderdonkii subsp. vulgaris subsp. nov., Alistipes dispar sp. nov. and Alistipes communis sp. nov., isolated from human faeces, and creation of Alistipes onderdonkii subsp. onderdonkii subsp. nov.</title>
        <authorList>
            <person name="Sakamoto M."/>
            <person name="Ikeyama N."/>
            <person name="Ogata Y."/>
            <person name="Suda W."/>
            <person name="Iino T."/>
            <person name="Hattori M."/>
            <person name="Ohkuma M."/>
        </authorList>
    </citation>
    <scope>NUCLEOTIDE SEQUENCE [LARGE SCALE GENOMIC DNA]</scope>
    <source>
        <strain evidence="2">5CPEGH6</strain>
    </source>
</reference>
<evidence type="ECO:0000313" key="1">
    <source>
        <dbReference type="EMBL" id="BBL06639.1"/>
    </source>
</evidence>
<sequence length="62" mass="6842">METECVIRIPILPLPAAAFAVHIATRRRFSEADGSFSPPVRIAPPVYAEGVREDWGAYDTNL</sequence>
<dbReference type="Proteomes" id="UP000319374">
    <property type="component" value="Chromosome"/>
</dbReference>
<dbReference type="AlphaFoldDB" id="A0A4Y1X2D4"/>
<evidence type="ECO:0000313" key="2">
    <source>
        <dbReference type="Proteomes" id="UP000319374"/>
    </source>
</evidence>
<organism evidence="1 2">
    <name type="scientific">Alistipes dispar</name>
    <dbReference type="NCBI Taxonomy" id="2585119"/>
    <lineage>
        <taxon>Bacteria</taxon>
        <taxon>Pseudomonadati</taxon>
        <taxon>Bacteroidota</taxon>
        <taxon>Bacteroidia</taxon>
        <taxon>Bacteroidales</taxon>
        <taxon>Rikenellaceae</taxon>
        <taxon>Alistipes</taxon>
    </lineage>
</organism>
<dbReference type="GeneID" id="98673254"/>
<gene>
    <name evidence="1" type="ORF">A5CPEGH6_12770</name>
</gene>
<dbReference type="EMBL" id="AP019736">
    <property type="protein sequence ID" value="BBL06639.1"/>
    <property type="molecule type" value="Genomic_DNA"/>
</dbReference>
<name>A0A4Y1X2D4_9BACT</name>
<keyword evidence="2" id="KW-1185">Reference proteome</keyword>
<dbReference type="RefSeq" id="WP_141428437.1">
    <property type="nucleotide sequence ID" value="NZ_AP019736.1"/>
</dbReference>
<accession>A0A4Y1X2D4</accession>
<protein>
    <submittedName>
        <fullName evidence="1">Uncharacterized protein</fullName>
    </submittedName>
</protein>
<dbReference type="KEGG" id="ada:A5CPEGH6_12770"/>
<proteinExistence type="predicted"/>